<dbReference type="RefSeq" id="WP_103944346.1">
    <property type="nucleotide sequence ID" value="NZ_FNVO01000032.1"/>
</dbReference>
<dbReference type="Proteomes" id="UP000236723">
    <property type="component" value="Unassembled WGS sequence"/>
</dbReference>
<dbReference type="AlphaFoldDB" id="A0A1H6E487"/>
<evidence type="ECO:0000313" key="3">
    <source>
        <dbReference type="Proteomes" id="UP000236723"/>
    </source>
</evidence>
<evidence type="ECO:0000313" key="2">
    <source>
        <dbReference type="EMBL" id="SEG92053.1"/>
    </source>
</evidence>
<feature type="region of interest" description="Disordered" evidence="1">
    <location>
        <begin position="49"/>
        <end position="68"/>
    </location>
</feature>
<protein>
    <submittedName>
        <fullName evidence="2">Uncharacterized protein</fullName>
    </submittedName>
</protein>
<feature type="compositionally biased region" description="Basic and acidic residues" evidence="1">
    <location>
        <begin position="50"/>
        <end position="68"/>
    </location>
</feature>
<reference evidence="3" key="1">
    <citation type="submission" date="2016-10" db="EMBL/GenBank/DDBJ databases">
        <authorList>
            <person name="Varghese N."/>
            <person name="Submissions S."/>
        </authorList>
    </citation>
    <scope>NUCLEOTIDE SEQUENCE [LARGE SCALE GENOMIC DNA]</scope>
    <source>
        <strain evidence="3">DSM 43163</strain>
    </source>
</reference>
<name>A0A1H6E487_9ACTN</name>
<accession>A0A1H6E487</accession>
<gene>
    <name evidence="2" type="ORF">SAMN04489712_1325</name>
</gene>
<sequence>MPSPPDNSAEIMELERRNEAYEELHARTAVHELATERIEELSDDAAEVESALHRAGDAAKRLGDRDGT</sequence>
<proteinExistence type="predicted"/>
<dbReference type="EMBL" id="FNVO01000032">
    <property type="protein sequence ID" value="SEG92053.1"/>
    <property type="molecule type" value="Genomic_DNA"/>
</dbReference>
<evidence type="ECO:0000256" key="1">
    <source>
        <dbReference type="SAM" id="MobiDB-lite"/>
    </source>
</evidence>
<organism evidence="2 3">
    <name type="scientific">Thermomonospora echinospora</name>
    <dbReference type="NCBI Taxonomy" id="1992"/>
    <lineage>
        <taxon>Bacteria</taxon>
        <taxon>Bacillati</taxon>
        <taxon>Actinomycetota</taxon>
        <taxon>Actinomycetes</taxon>
        <taxon>Streptosporangiales</taxon>
        <taxon>Thermomonosporaceae</taxon>
        <taxon>Thermomonospora</taxon>
    </lineage>
</organism>
<keyword evidence="3" id="KW-1185">Reference proteome</keyword>